<evidence type="ECO:0000259" key="7">
    <source>
        <dbReference type="Pfam" id="PF00482"/>
    </source>
</evidence>
<evidence type="ECO:0000256" key="2">
    <source>
        <dbReference type="ARBA" id="ARBA00022475"/>
    </source>
</evidence>
<organism evidence="8 9">
    <name type="scientific">Arachnia propionica</name>
    <dbReference type="NCBI Taxonomy" id="1750"/>
    <lineage>
        <taxon>Bacteria</taxon>
        <taxon>Bacillati</taxon>
        <taxon>Actinomycetota</taxon>
        <taxon>Actinomycetes</taxon>
        <taxon>Propionibacteriales</taxon>
        <taxon>Propionibacteriaceae</taxon>
        <taxon>Arachnia</taxon>
    </lineage>
</organism>
<evidence type="ECO:0000256" key="1">
    <source>
        <dbReference type="ARBA" id="ARBA00004651"/>
    </source>
</evidence>
<keyword evidence="4 6" id="KW-1133">Transmembrane helix</keyword>
<keyword evidence="3 6" id="KW-0812">Transmembrane</keyword>
<dbReference type="PANTHER" id="PTHR35007:SF3">
    <property type="entry name" value="POSSIBLE CONSERVED ALANINE RICH MEMBRANE PROTEIN"/>
    <property type="match status" value="1"/>
</dbReference>
<dbReference type="PANTHER" id="PTHR35007">
    <property type="entry name" value="INTEGRAL MEMBRANE PROTEIN-RELATED"/>
    <property type="match status" value="1"/>
</dbReference>
<dbReference type="OrthoDB" id="3828740at2"/>
<evidence type="ECO:0000313" key="8">
    <source>
        <dbReference type="EMBL" id="RRD06234.1"/>
    </source>
</evidence>
<evidence type="ECO:0000256" key="6">
    <source>
        <dbReference type="SAM" id="Phobius"/>
    </source>
</evidence>
<evidence type="ECO:0000313" key="9">
    <source>
        <dbReference type="Proteomes" id="UP000280819"/>
    </source>
</evidence>
<proteinExistence type="predicted"/>
<evidence type="ECO:0000256" key="5">
    <source>
        <dbReference type="ARBA" id="ARBA00023136"/>
    </source>
</evidence>
<reference evidence="8 9" key="1">
    <citation type="submission" date="2018-11" db="EMBL/GenBank/DDBJ databases">
        <title>Genomes From Bacteria Associated with the Canine Oral Cavity: a Test Case for Automated Genome-Based Taxonomic Assignment.</title>
        <authorList>
            <person name="Coil D.A."/>
            <person name="Jospin G."/>
            <person name="Darling A.E."/>
            <person name="Wallis C."/>
            <person name="Davis I.J."/>
            <person name="Harris S."/>
            <person name="Eisen J.A."/>
            <person name="Holcombe L.J."/>
            <person name="O'Flynn C."/>
        </authorList>
    </citation>
    <scope>NUCLEOTIDE SEQUENCE [LARGE SCALE GENOMIC DNA]</scope>
    <source>
        <strain evidence="8 9">OH887_COT-365</strain>
    </source>
</reference>
<feature type="transmembrane region" description="Helical" evidence="6">
    <location>
        <begin position="222"/>
        <end position="242"/>
    </location>
</feature>
<sequence>MGALTAAGCGVLVTAGVLLVVTGARRSAPPSPRQPSEGGGLARRWSRIGRRMRLWVGLVSGLGLATAVLSGWPVMALVVPAIGIGVPFALSAPHDDEVADLAAIDRWLRLLGPSIGTGKSVRDAILSTARQAPERLQVPLQRLTQRIDLGWNTRDALLAMADELGSPDTDAPLAALAMASDRGGTGSRALLEALTDNTRARLRDARTMATERAKPLTVVRQVVAITTVILAGMALFSPGYFAPYSTPLGQALALGVTTLYVGSLVLLRHRMRPSRGPRFLGGRT</sequence>
<dbReference type="InterPro" id="IPR018076">
    <property type="entry name" value="T2SS_GspF_dom"/>
</dbReference>
<dbReference type="GO" id="GO:0005886">
    <property type="term" value="C:plasma membrane"/>
    <property type="evidence" value="ECO:0007669"/>
    <property type="project" value="UniProtKB-SubCell"/>
</dbReference>
<keyword evidence="5 6" id="KW-0472">Membrane</keyword>
<dbReference type="EMBL" id="RQZG01000003">
    <property type="protein sequence ID" value="RRD06234.1"/>
    <property type="molecule type" value="Genomic_DNA"/>
</dbReference>
<evidence type="ECO:0000256" key="4">
    <source>
        <dbReference type="ARBA" id="ARBA00022989"/>
    </source>
</evidence>
<accession>A0A3P1T9W9</accession>
<evidence type="ECO:0000256" key="3">
    <source>
        <dbReference type="ARBA" id="ARBA00022692"/>
    </source>
</evidence>
<gene>
    <name evidence="8" type="ORF">EII34_03685</name>
</gene>
<feature type="domain" description="Type II secretion system protein GspF" evidence="7">
    <location>
        <begin position="107"/>
        <end position="233"/>
    </location>
</feature>
<dbReference type="AlphaFoldDB" id="A0A3P1T9W9"/>
<keyword evidence="2" id="KW-1003">Cell membrane</keyword>
<feature type="transmembrane region" description="Helical" evidence="6">
    <location>
        <begin position="248"/>
        <end position="267"/>
    </location>
</feature>
<protein>
    <recommendedName>
        <fullName evidence="7">Type II secretion system protein GspF domain-containing protein</fullName>
    </recommendedName>
</protein>
<name>A0A3P1T9W9_9ACTN</name>
<feature type="transmembrane region" description="Helical" evidence="6">
    <location>
        <begin position="54"/>
        <end position="79"/>
    </location>
</feature>
<dbReference type="RefSeq" id="WP_124843053.1">
    <property type="nucleotide sequence ID" value="NZ_RQZG01000003.1"/>
</dbReference>
<dbReference type="Proteomes" id="UP000280819">
    <property type="component" value="Unassembled WGS sequence"/>
</dbReference>
<dbReference type="Pfam" id="PF00482">
    <property type="entry name" value="T2SSF"/>
    <property type="match status" value="1"/>
</dbReference>
<comment type="subcellular location">
    <subcellularLocation>
        <location evidence="1">Cell membrane</location>
        <topology evidence="1">Multi-pass membrane protein</topology>
    </subcellularLocation>
</comment>
<comment type="caution">
    <text evidence="8">The sequence shown here is derived from an EMBL/GenBank/DDBJ whole genome shotgun (WGS) entry which is preliminary data.</text>
</comment>